<dbReference type="AlphaFoldDB" id="A0AA39U0E2"/>
<dbReference type="EMBL" id="JAULSR010000012">
    <property type="protein sequence ID" value="KAK0609708.1"/>
    <property type="molecule type" value="Genomic_DNA"/>
</dbReference>
<feature type="region of interest" description="Disordered" evidence="1">
    <location>
        <begin position="144"/>
        <end position="165"/>
    </location>
</feature>
<dbReference type="InterPro" id="IPR032710">
    <property type="entry name" value="NTF2-like_dom_sf"/>
</dbReference>
<name>A0AA39U0E2_9PEZI</name>
<sequence>MTSPLDPHTKCYSHINGSIDELLDRLAVSELCKGWPVYRDASEWVNYRSLFTEDGTVWTTWSGPQHVDDFIAISKAGKSKGVFIMHRECGTLADLSPSRDRAIGKMKATITHRFSPEDGSGDYDVDCDCRFIFFCEKVPVTTTTTTTNGNGNGASNGNGVNGSHSSARGEWKAKYVKLFYDKDKVVPIDGYTAPRFTKGELQKYPEGYRYLGAAQARLGYEIDVHLPTPRDDALWNRMYGEMEKWLDGKDVDLFWEPKI</sequence>
<reference evidence="3" key="1">
    <citation type="submission" date="2023-06" db="EMBL/GenBank/DDBJ databases">
        <title>Genome-scale phylogeny and comparative genomics of the fungal order Sordariales.</title>
        <authorList>
            <consortium name="Lawrence Berkeley National Laboratory"/>
            <person name="Hensen N."/>
            <person name="Bonometti L."/>
            <person name="Westerberg I."/>
            <person name="Brannstrom I.O."/>
            <person name="Guillou S."/>
            <person name="Cros-Aarteil S."/>
            <person name="Calhoun S."/>
            <person name="Haridas S."/>
            <person name="Kuo A."/>
            <person name="Mondo S."/>
            <person name="Pangilinan J."/>
            <person name="Riley R."/>
            <person name="LaButti K."/>
            <person name="Andreopoulos B."/>
            <person name="Lipzen A."/>
            <person name="Chen C."/>
            <person name="Yanf M."/>
            <person name="Daum C."/>
            <person name="Ng V."/>
            <person name="Clum A."/>
            <person name="Steindorff A."/>
            <person name="Ohm R."/>
            <person name="Martin F."/>
            <person name="Silar P."/>
            <person name="Natvig D."/>
            <person name="Lalanne C."/>
            <person name="Gautier V."/>
            <person name="Ament-velasquez S.L."/>
            <person name="Kruys A."/>
            <person name="Hutchinson M.I."/>
            <person name="Powell A.J."/>
            <person name="Barry K."/>
            <person name="Miller A.N."/>
            <person name="Grigoriev I.V."/>
            <person name="Debuchy R."/>
            <person name="Gladieux P."/>
            <person name="Thoren M.H."/>
            <person name="Johannesson H."/>
        </authorList>
    </citation>
    <scope>NUCLEOTIDE SEQUENCE</scope>
    <source>
        <strain evidence="3">SMH3391-2</strain>
    </source>
</reference>
<gene>
    <name evidence="3" type="ORF">B0T17DRAFT_621507</name>
</gene>
<dbReference type="Proteomes" id="UP001174934">
    <property type="component" value="Unassembled WGS sequence"/>
</dbReference>
<feature type="compositionally biased region" description="Gly residues" evidence="1">
    <location>
        <begin position="150"/>
        <end position="160"/>
    </location>
</feature>
<dbReference type="Gene3D" id="3.10.450.50">
    <property type="match status" value="1"/>
</dbReference>
<comment type="caution">
    <text evidence="3">The sequence shown here is derived from an EMBL/GenBank/DDBJ whole genome shotgun (WGS) entry which is preliminary data.</text>
</comment>
<accession>A0AA39U0E2</accession>
<evidence type="ECO:0000313" key="4">
    <source>
        <dbReference type="Proteomes" id="UP001174934"/>
    </source>
</evidence>
<dbReference type="Pfam" id="PF13577">
    <property type="entry name" value="SnoaL_4"/>
    <property type="match status" value="1"/>
</dbReference>
<protein>
    <recommendedName>
        <fullName evidence="2">SnoaL-like domain-containing protein</fullName>
    </recommendedName>
</protein>
<evidence type="ECO:0000313" key="3">
    <source>
        <dbReference type="EMBL" id="KAK0609708.1"/>
    </source>
</evidence>
<organism evidence="3 4">
    <name type="scientific">Bombardia bombarda</name>
    <dbReference type="NCBI Taxonomy" id="252184"/>
    <lineage>
        <taxon>Eukaryota</taxon>
        <taxon>Fungi</taxon>
        <taxon>Dikarya</taxon>
        <taxon>Ascomycota</taxon>
        <taxon>Pezizomycotina</taxon>
        <taxon>Sordariomycetes</taxon>
        <taxon>Sordariomycetidae</taxon>
        <taxon>Sordariales</taxon>
        <taxon>Lasiosphaeriaceae</taxon>
        <taxon>Bombardia</taxon>
    </lineage>
</organism>
<proteinExistence type="predicted"/>
<dbReference type="InterPro" id="IPR037401">
    <property type="entry name" value="SnoaL-like"/>
</dbReference>
<feature type="domain" description="SnoaL-like" evidence="2">
    <location>
        <begin position="21"/>
        <end position="118"/>
    </location>
</feature>
<evidence type="ECO:0000259" key="2">
    <source>
        <dbReference type="Pfam" id="PF13577"/>
    </source>
</evidence>
<evidence type="ECO:0000256" key="1">
    <source>
        <dbReference type="SAM" id="MobiDB-lite"/>
    </source>
</evidence>
<dbReference type="SUPFAM" id="SSF54427">
    <property type="entry name" value="NTF2-like"/>
    <property type="match status" value="1"/>
</dbReference>
<keyword evidence="4" id="KW-1185">Reference proteome</keyword>